<organism evidence="1 2">
    <name type="scientific">Cardiocondyla obscurior</name>
    <dbReference type="NCBI Taxonomy" id="286306"/>
    <lineage>
        <taxon>Eukaryota</taxon>
        <taxon>Metazoa</taxon>
        <taxon>Ecdysozoa</taxon>
        <taxon>Arthropoda</taxon>
        <taxon>Hexapoda</taxon>
        <taxon>Insecta</taxon>
        <taxon>Pterygota</taxon>
        <taxon>Neoptera</taxon>
        <taxon>Endopterygota</taxon>
        <taxon>Hymenoptera</taxon>
        <taxon>Apocrita</taxon>
        <taxon>Aculeata</taxon>
        <taxon>Formicoidea</taxon>
        <taxon>Formicidae</taxon>
        <taxon>Myrmicinae</taxon>
        <taxon>Cardiocondyla</taxon>
    </lineage>
</organism>
<proteinExistence type="predicted"/>
<gene>
    <name evidence="1" type="ORF">PUN28_007139</name>
</gene>
<sequence>MSCRGKRPSISRYRYIEDIYICILYLRNRVTRDRRFPYLSLSTVGAIFPRASKRAITFHFILRVFRIAQRCVYAARGRFDILKCLFTMKMTEINLPLKVSICSIYSAPIFEEQILKINSLI</sequence>
<dbReference type="Proteomes" id="UP001430953">
    <property type="component" value="Unassembled WGS sequence"/>
</dbReference>
<accession>A0AAW2G1Q1</accession>
<evidence type="ECO:0000313" key="2">
    <source>
        <dbReference type="Proteomes" id="UP001430953"/>
    </source>
</evidence>
<name>A0AAW2G1Q1_9HYME</name>
<evidence type="ECO:0000313" key="1">
    <source>
        <dbReference type="EMBL" id="KAL0122181.1"/>
    </source>
</evidence>
<keyword evidence="2" id="KW-1185">Reference proteome</keyword>
<reference evidence="1 2" key="1">
    <citation type="submission" date="2023-03" db="EMBL/GenBank/DDBJ databases">
        <title>High recombination rates correlate with genetic variation in Cardiocondyla obscurior ants.</title>
        <authorList>
            <person name="Errbii M."/>
        </authorList>
    </citation>
    <scope>NUCLEOTIDE SEQUENCE [LARGE SCALE GENOMIC DNA]</scope>
    <source>
        <strain evidence="1">Alpha-2009</strain>
        <tissue evidence="1">Whole body</tissue>
    </source>
</reference>
<comment type="caution">
    <text evidence="1">The sequence shown here is derived from an EMBL/GenBank/DDBJ whole genome shotgun (WGS) entry which is preliminary data.</text>
</comment>
<dbReference type="EMBL" id="JADYXP020000006">
    <property type="protein sequence ID" value="KAL0122181.1"/>
    <property type="molecule type" value="Genomic_DNA"/>
</dbReference>
<dbReference type="AlphaFoldDB" id="A0AAW2G1Q1"/>
<protein>
    <submittedName>
        <fullName evidence="1">Uncharacterized protein</fullName>
    </submittedName>
</protein>